<accession>A0A0B6ZIS5</accession>
<feature type="non-terminal residue" evidence="3">
    <location>
        <position position="71"/>
    </location>
</feature>
<name>A0A0B6ZIS5_9EUPU</name>
<proteinExistence type="predicted"/>
<evidence type="ECO:0000313" key="2">
    <source>
        <dbReference type="EMBL" id="CEK68276.1"/>
    </source>
</evidence>
<evidence type="ECO:0000313" key="3">
    <source>
        <dbReference type="EMBL" id="CEK68277.1"/>
    </source>
</evidence>
<feature type="compositionally biased region" description="Low complexity" evidence="1">
    <location>
        <begin position="41"/>
        <end position="53"/>
    </location>
</feature>
<protein>
    <submittedName>
        <fullName evidence="3">Uncharacterized protein</fullName>
    </submittedName>
</protein>
<dbReference type="EMBL" id="HACG01021411">
    <property type="protein sequence ID" value="CEK68276.1"/>
    <property type="molecule type" value="Transcribed_RNA"/>
</dbReference>
<gene>
    <name evidence="3" type="primary">ORF65745</name>
    <name evidence="2" type="synonym">ORF65741</name>
</gene>
<sequence length="71" mass="7629">MTADYQPQLMLSPLKNKSDEEGNPALSPVVMDVTKLKHTTSNSSPDSHSSAVSCDDANKSDHEMLEPQADG</sequence>
<organism evidence="3">
    <name type="scientific">Arion vulgaris</name>
    <dbReference type="NCBI Taxonomy" id="1028688"/>
    <lineage>
        <taxon>Eukaryota</taxon>
        <taxon>Metazoa</taxon>
        <taxon>Spiralia</taxon>
        <taxon>Lophotrochozoa</taxon>
        <taxon>Mollusca</taxon>
        <taxon>Gastropoda</taxon>
        <taxon>Heterobranchia</taxon>
        <taxon>Euthyneura</taxon>
        <taxon>Panpulmonata</taxon>
        <taxon>Eupulmonata</taxon>
        <taxon>Stylommatophora</taxon>
        <taxon>Helicina</taxon>
        <taxon>Arionoidea</taxon>
        <taxon>Arionidae</taxon>
        <taxon>Arion</taxon>
    </lineage>
</organism>
<feature type="compositionally biased region" description="Basic and acidic residues" evidence="1">
    <location>
        <begin position="56"/>
        <end position="65"/>
    </location>
</feature>
<evidence type="ECO:0000256" key="1">
    <source>
        <dbReference type="SAM" id="MobiDB-lite"/>
    </source>
</evidence>
<dbReference type="AlphaFoldDB" id="A0A0B6ZIS5"/>
<dbReference type="EMBL" id="HACG01021412">
    <property type="protein sequence ID" value="CEK68277.1"/>
    <property type="molecule type" value="Transcribed_RNA"/>
</dbReference>
<feature type="region of interest" description="Disordered" evidence="1">
    <location>
        <begin position="1"/>
        <end position="71"/>
    </location>
</feature>
<reference evidence="3" key="1">
    <citation type="submission" date="2014-12" db="EMBL/GenBank/DDBJ databases">
        <title>Insight into the proteome of Arion vulgaris.</title>
        <authorList>
            <person name="Aradska J."/>
            <person name="Bulat T."/>
            <person name="Smidak R."/>
            <person name="Sarate P."/>
            <person name="Gangsoo J."/>
            <person name="Sialana F."/>
            <person name="Bilban M."/>
            <person name="Lubec G."/>
        </authorList>
    </citation>
    <scope>NUCLEOTIDE SEQUENCE</scope>
    <source>
        <tissue evidence="3">Skin</tissue>
    </source>
</reference>